<name>A0A0G1BCQ4_9BACT</name>
<dbReference type="InterPro" id="IPR007421">
    <property type="entry name" value="Schlafen_AlbA_2_dom"/>
</dbReference>
<feature type="domain" description="Schlafen AlbA-2" evidence="1">
    <location>
        <begin position="26"/>
        <end position="142"/>
    </location>
</feature>
<dbReference type="AlphaFoldDB" id="A0A0G1BCQ4"/>
<proteinExistence type="predicted"/>
<comment type="caution">
    <text evidence="2">The sequence shown here is derived from an EMBL/GenBank/DDBJ whole genome shotgun (WGS) entry which is preliminary data.</text>
</comment>
<dbReference type="Gene3D" id="3.30.950.30">
    <property type="entry name" value="Schlafen, AAA domain"/>
    <property type="match status" value="1"/>
</dbReference>
<sequence>MDILNKPINSFGFQEIVAFCQEGHREGIQLDYKKDIPTNLSKHFAAFSNTRGGVIIVGVEENRQTGIPNGWIGVNNAAKSIEKIHQWASNVTPIPRYEVRVTDEQGSKVFILVRIFEGDRTPYYVQNDANLWVRTGNISTPIDIASPDYVELLFKKKEQAGVSRNRYIAQAKAVYEVGLRNAERERVAKISAEQEEYRRKKAAGDPAIIAAAFAGGFVSRFYQQPLGSQASMCTILVQPFYPKEALMKPSDIKDKTREIRDLHNTPQMYYPDLNLKPIPEGVFHFEWGEMDGQIDCHQIYAAGLLYSSTDVLMVNNEEKIIYLSHVIGRLFQILKAANNFYQLSKYQGGLEGYVEIKGTEDIKLVGVQQQMFFRDLRGMMPEYKLDFSDLDTTKLADPVSFQEFYIDFVKELFWSIGYQDFQIDVIKRFLKDSQWLLA</sequence>
<reference evidence="2 3" key="1">
    <citation type="journal article" date="2015" name="Nature">
        <title>rRNA introns, odd ribosomes, and small enigmatic genomes across a large radiation of phyla.</title>
        <authorList>
            <person name="Brown C.T."/>
            <person name="Hug L.A."/>
            <person name="Thomas B.C."/>
            <person name="Sharon I."/>
            <person name="Castelle C.J."/>
            <person name="Singh A."/>
            <person name="Wilkins M.J."/>
            <person name="Williams K.H."/>
            <person name="Banfield J.F."/>
        </authorList>
    </citation>
    <scope>NUCLEOTIDE SEQUENCE [LARGE SCALE GENOMIC DNA]</scope>
</reference>
<protein>
    <recommendedName>
        <fullName evidence="1">Schlafen AlbA-2 domain-containing protein</fullName>
    </recommendedName>
</protein>
<dbReference type="InterPro" id="IPR038461">
    <property type="entry name" value="Schlafen_AlbA_2_dom_sf"/>
</dbReference>
<evidence type="ECO:0000313" key="3">
    <source>
        <dbReference type="Proteomes" id="UP000034785"/>
    </source>
</evidence>
<evidence type="ECO:0000313" key="2">
    <source>
        <dbReference type="EMBL" id="KKS70974.1"/>
    </source>
</evidence>
<dbReference type="Pfam" id="PF04326">
    <property type="entry name" value="SLFN_AlbA_2"/>
    <property type="match status" value="1"/>
</dbReference>
<evidence type="ECO:0000259" key="1">
    <source>
        <dbReference type="Pfam" id="PF04326"/>
    </source>
</evidence>
<dbReference type="EMBL" id="LCEJ01000008">
    <property type="protein sequence ID" value="KKS70974.1"/>
    <property type="molecule type" value="Genomic_DNA"/>
</dbReference>
<accession>A0A0G1BCQ4</accession>
<dbReference type="Proteomes" id="UP000034785">
    <property type="component" value="Unassembled WGS sequence"/>
</dbReference>
<organism evidence="2 3">
    <name type="scientific">Candidatus Daviesbacteria bacterium GW2011_GWA2_42_7</name>
    <dbReference type="NCBI Taxonomy" id="1618425"/>
    <lineage>
        <taxon>Bacteria</taxon>
        <taxon>Candidatus Daviesiibacteriota</taxon>
    </lineage>
</organism>
<dbReference type="PANTHER" id="PTHR30595">
    <property type="entry name" value="GLPR-RELATED TRANSCRIPTIONAL REPRESSOR"/>
    <property type="match status" value="1"/>
</dbReference>
<gene>
    <name evidence="2" type="ORF">UV41_C0008G0006</name>
</gene>
<dbReference type="PANTHER" id="PTHR30595:SF6">
    <property type="entry name" value="SCHLAFEN ALBA-2 DOMAIN-CONTAINING PROTEIN"/>
    <property type="match status" value="1"/>
</dbReference>